<reference evidence="2 3" key="1">
    <citation type="submission" date="2014-07" db="EMBL/GenBank/DDBJ databases">
        <title>Draft genome sequence of Thalassospira profundimaris PR54-5.</title>
        <authorList>
            <person name="Lai Q."/>
            <person name="Shao Z."/>
        </authorList>
    </citation>
    <scope>NUCLEOTIDE SEQUENCE [LARGE SCALE GENOMIC DNA]</scope>
    <source>
        <strain evidence="2 3">PR54-5</strain>
    </source>
</reference>
<dbReference type="InterPro" id="IPR015927">
    <property type="entry name" value="Peptidase_S24_S26A/B/C"/>
</dbReference>
<dbReference type="PANTHER" id="PTHR33516:SF2">
    <property type="entry name" value="LEXA REPRESSOR-RELATED"/>
    <property type="match status" value="1"/>
</dbReference>
<evidence type="ECO:0000259" key="1">
    <source>
        <dbReference type="Pfam" id="PF00717"/>
    </source>
</evidence>
<name>A0A367X2M4_9PROT</name>
<evidence type="ECO:0000313" key="2">
    <source>
        <dbReference type="EMBL" id="RCK47739.1"/>
    </source>
</evidence>
<evidence type="ECO:0000313" key="3">
    <source>
        <dbReference type="Proteomes" id="UP000252255"/>
    </source>
</evidence>
<dbReference type="InterPro" id="IPR050077">
    <property type="entry name" value="LexA_repressor"/>
</dbReference>
<dbReference type="NCBIfam" id="NF007621">
    <property type="entry name" value="PRK10276.1"/>
    <property type="match status" value="1"/>
</dbReference>
<proteinExistence type="predicted"/>
<sequence length="139" mass="15810">MFSFIARYTPLRFLPRPLALARVPAGFPSPAEDYIDRQLDLNEFIEHPAATFFFRLEGDSMEPVMREGDLLVVDRAKTARNGHVVVAVHNGDLTVKRLRRSGNNAWLEPDNPNYPRLPCADDTEIWGVVLINLHWPSLS</sequence>
<dbReference type="OrthoDB" id="9802364at2"/>
<dbReference type="InterPro" id="IPR036286">
    <property type="entry name" value="LexA/Signal_pep-like_sf"/>
</dbReference>
<dbReference type="PANTHER" id="PTHR33516">
    <property type="entry name" value="LEXA REPRESSOR"/>
    <property type="match status" value="1"/>
</dbReference>
<dbReference type="CDD" id="cd06529">
    <property type="entry name" value="S24_LexA-like"/>
    <property type="match status" value="1"/>
</dbReference>
<accession>A0A367X2M4</accession>
<comment type="caution">
    <text evidence="2">The sequence shown here is derived from an EMBL/GenBank/DDBJ whole genome shotgun (WGS) entry which is preliminary data.</text>
</comment>
<dbReference type="AlphaFoldDB" id="A0A367X2M4"/>
<dbReference type="InterPro" id="IPR039418">
    <property type="entry name" value="LexA-like"/>
</dbReference>
<organism evidence="2 3">
    <name type="scientific">Thalassospira profundimaris</name>
    <dbReference type="NCBI Taxonomy" id="502049"/>
    <lineage>
        <taxon>Bacteria</taxon>
        <taxon>Pseudomonadati</taxon>
        <taxon>Pseudomonadota</taxon>
        <taxon>Alphaproteobacteria</taxon>
        <taxon>Rhodospirillales</taxon>
        <taxon>Thalassospiraceae</taxon>
        <taxon>Thalassospira</taxon>
    </lineage>
</organism>
<dbReference type="RefSeq" id="WP_063089322.1">
    <property type="nucleotide sequence ID" value="NZ_JPWI01000002.1"/>
</dbReference>
<feature type="domain" description="Peptidase S24/S26A/S26B/S26C" evidence="1">
    <location>
        <begin position="21"/>
        <end position="129"/>
    </location>
</feature>
<dbReference type="Gene3D" id="2.10.109.10">
    <property type="entry name" value="Umud Fragment, subunit A"/>
    <property type="match status" value="1"/>
</dbReference>
<dbReference type="SUPFAM" id="SSF51306">
    <property type="entry name" value="LexA/Signal peptidase"/>
    <property type="match status" value="1"/>
</dbReference>
<dbReference type="Proteomes" id="UP000252255">
    <property type="component" value="Unassembled WGS sequence"/>
</dbReference>
<dbReference type="EMBL" id="JPWI01000002">
    <property type="protein sequence ID" value="RCK47739.1"/>
    <property type="molecule type" value="Genomic_DNA"/>
</dbReference>
<dbReference type="Pfam" id="PF00717">
    <property type="entry name" value="Peptidase_S24"/>
    <property type="match status" value="1"/>
</dbReference>
<gene>
    <name evidence="2" type="ORF">TH30_04560</name>
</gene>
<protein>
    <recommendedName>
        <fullName evidence="1">Peptidase S24/S26A/S26B/S26C domain-containing protein</fullName>
    </recommendedName>
</protein>